<dbReference type="RefSeq" id="WP_114184812.1">
    <property type="nucleotide sequence ID" value="NZ_BJYU01000009.1"/>
</dbReference>
<protein>
    <submittedName>
        <fullName evidence="7">Glycerate dehydrogenase</fullName>
    </submittedName>
</protein>
<sequence>MTKTDILMPGPLLPSTMQALDEAFLIHRLWEQPDRDAFFRDVGPRIRGIATSTGSGPMNAALFGRLPNLEVVSSFGVGYDNVDVAAAAERGIIVTNTPDVLNDEVADLTIGLLLATLRQIPQADRYLRAGHWLKAPLPLSATLRARTVGIVGLGRIGKAIARRLEGFDVAIAYHGRTKQDDVAYPFYATATELAAACDVLIVITPGGASTKHLINADVLKALGPNGVLINVARGSVVDEQALIEALRSGTILSAGLDVFQDEPNVPQELIDMEHVVLLPHIASASVHTRKAMGQLVVDNLISWFGGKGPLTPVPETPWAPTEPPATAG</sequence>
<evidence type="ECO:0000256" key="4">
    <source>
        <dbReference type="RuleBase" id="RU003719"/>
    </source>
</evidence>
<comment type="caution">
    <text evidence="7">The sequence shown here is derived from an EMBL/GenBank/DDBJ whole genome shotgun (WGS) entry which is preliminary data.</text>
</comment>
<feature type="domain" description="D-isomer specific 2-hydroxyacid dehydrogenase NAD-binding" evidence="6">
    <location>
        <begin position="110"/>
        <end position="282"/>
    </location>
</feature>
<feature type="domain" description="D-isomer specific 2-hydroxyacid dehydrogenase catalytic" evidence="5">
    <location>
        <begin position="12"/>
        <end position="313"/>
    </location>
</feature>
<evidence type="ECO:0000256" key="3">
    <source>
        <dbReference type="ARBA" id="ARBA00023027"/>
    </source>
</evidence>
<evidence type="ECO:0000256" key="1">
    <source>
        <dbReference type="ARBA" id="ARBA00022857"/>
    </source>
</evidence>
<dbReference type="EMBL" id="BJYU01000009">
    <property type="protein sequence ID" value="GEO13430.1"/>
    <property type="molecule type" value="Genomic_DNA"/>
</dbReference>
<dbReference type="FunFam" id="3.40.50.720:FF:000213">
    <property type="entry name" value="Putative 2-hydroxyacid dehydrogenase"/>
    <property type="match status" value="1"/>
</dbReference>
<evidence type="ECO:0000256" key="2">
    <source>
        <dbReference type="ARBA" id="ARBA00023002"/>
    </source>
</evidence>
<dbReference type="PANTHER" id="PTHR10996:SF178">
    <property type="entry name" value="2-HYDROXYACID DEHYDROGENASE YGL185C-RELATED"/>
    <property type="match status" value="1"/>
</dbReference>
<dbReference type="OrthoDB" id="9793626at2"/>
<dbReference type="InterPro" id="IPR050223">
    <property type="entry name" value="D-isomer_2-hydroxyacid_DH"/>
</dbReference>
<keyword evidence="2 4" id="KW-0560">Oxidoreductase</keyword>
<dbReference type="InterPro" id="IPR006140">
    <property type="entry name" value="D-isomer_DH_NAD-bd"/>
</dbReference>
<dbReference type="Gene3D" id="3.40.50.720">
    <property type="entry name" value="NAD(P)-binding Rossmann-like Domain"/>
    <property type="match status" value="2"/>
</dbReference>
<dbReference type="Pfam" id="PF02826">
    <property type="entry name" value="2-Hacid_dh_C"/>
    <property type="match status" value="1"/>
</dbReference>
<accession>A0A512BNA0</accession>
<name>A0A512BNA0_9HYPH</name>
<dbReference type="GO" id="GO:0005829">
    <property type="term" value="C:cytosol"/>
    <property type="evidence" value="ECO:0007669"/>
    <property type="project" value="TreeGrafter"/>
</dbReference>
<dbReference type="GO" id="GO:0030267">
    <property type="term" value="F:glyoxylate reductase (NADPH) activity"/>
    <property type="evidence" value="ECO:0007669"/>
    <property type="project" value="TreeGrafter"/>
</dbReference>
<dbReference type="InterPro" id="IPR006139">
    <property type="entry name" value="D-isomer_2_OHA_DH_cat_dom"/>
</dbReference>
<evidence type="ECO:0000259" key="6">
    <source>
        <dbReference type="Pfam" id="PF02826"/>
    </source>
</evidence>
<dbReference type="SUPFAM" id="SSF52283">
    <property type="entry name" value="Formate/glycerate dehydrogenase catalytic domain-like"/>
    <property type="match status" value="1"/>
</dbReference>
<evidence type="ECO:0000313" key="8">
    <source>
        <dbReference type="Proteomes" id="UP000321085"/>
    </source>
</evidence>
<keyword evidence="1" id="KW-0521">NADP</keyword>
<reference evidence="7 8" key="1">
    <citation type="submission" date="2019-07" db="EMBL/GenBank/DDBJ databases">
        <title>Whole genome shotgun sequence of Microvirga aerophila NBRC 106136.</title>
        <authorList>
            <person name="Hosoyama A."/>
            <person name="Uohara A."/>
            <person name="Ohji S."/>
            <person name="Ichikawa N."/>
        </authorList>
    </citation>
    <scope>NUCLEOTIDE SEQUENCE [LARGE SCALE GENOMIC DNA]</scope>
    <source>
        <strain evidence="7 8">NBRC 106136</strain>
    </source>
</reference>
<organism evidence="7 8">
    <name type="scientific">Microvirga aerophila</name>
    <dbReference type="NCBI Taxonomy" id="670291"/>
    <lineage>
        <taxon>Bacteria</taxon>
        <taxon>Pseudomonadati</taxon>
        <taxon>Pseudomonadota</taxon>
        <taxon>Alphaproteobacteria</taxon>
        <taxon>Hyphomicrobiales</taxon>
        <taxon>Methylobacteriaceae</taxon>
        <taxon>Microvirga</taxon>
    </lineage>
</organism>
<evidence type="ECO:0000313" key="7">
    <source>
        <dbReference type="EMBL" id="GEO13430.1"/>
    </source>
</evidence>
<comment type="similarity">
    <text evidence="4">Belongs to the D-isomer specific 2-hydroxyacid dehydrogenase family.</text>
</comment>
<gene>
    <name evidence="7" type="ORF">MAE02_11260</name>
</gene>
<dbReference type="AlphaFoldDB" id="A0A512BNA0"/>
<proteinExistence type="inferred from homology"/>
<dbReference type="SUPFAM" id="SSF51735">
    <property type="entry name" value="NAD(P)-binding Rossmann-fold domains"/>
    <property type="match status" value="1"/>
</dbReference>
<dbReference type="CDD" id="cd12156">
    <property type="entry name" value="HPPR"/>
    <property type="match status" value="1"/>
</dbReference>
<evidence type="ECO:0000259" key="5">
    <source>
        <dbReference type="Pfam" id="PF00389"/>
    </source>
</evidence>
<keyword evidence="3" id="KW-0520">NAD</keyword>
<dbReference type="Proteomes" id="UP000321085">
    <property type="component" value="Unassembled WGS sequence"/>
</dbReference>
<dbReference type="GO" id="GO:0051287">
    <property type="term" value="F:NAD binding"/>
    <property type="evidence" value="ECO:0007669"/>
    <property type="project" value="InterPro"/>
</dbReference>
<dbReference type="PANTHER" id="PTHR10996">
    <property type="entry name" value="2-HYDROXYACID DEHYDROGENASE-RELATED"/>
    <property type="match status" value="1"/>
</dbReference>
<dbReference type="GO" id="GO:0016618">
    <property type="term" value="F:hydroxypyruvate reductase [NAD(P)H] activity"/>
    <property type="evidence" value="ECO:0007669"/>
    <property type="project" value="TreeGrafter"/>
</dbReference>
<dbReference type="InterPro" id="IPR036291">
    <property type="entry name" value="NAD(P)-bd_dom_sf"/>
</dbReference>
<keyword evidence="8" id="KW-1185">Reference proteome</keyword>
<dbReference type="Pfam" id="PF00389">
    <property type="entry name" value="2-Hacid_dh"/>
    <property type="match status" value="1"/>
</dbReference>